<proteinExistence type="predicted"/>
<dbReference type="AlphaFoldDB" id="A0A225DQR3"/>
<sequence length="290" mass="31586">MVRLLTPFVVLLSLPLLATAQPVPLVAPTPVPPPPIPVSPLPALAPAASVDGQALSKVLHDLLLQNLPDPILESAHGWDHQKEILVGLKWRREGPIRVKAEGQHAMRNDGHWQKIRVQGVDPARTLAVGVRDVKHVEAGKTTFEAMIGLDTRITYEQQLWKSGAKLYSGETRAKCRAALRLTCELTSRFDRKPGSFLSDIIVRVRVTDAELFYTNLEVEHTLGVGGDAAKLLGDAALKFIRQVKPSLERDLLARANQAIVKAADTKDVRLAFDKLLGIGLPSVPLGPAKP</sequence>
<organism evidence="2 3">
    <name type="scientific">Fimbriiglobus ruber</name>
    <dbReference type="NCBI Taxonomy" id="1908690"/>
    <lineage>
        <taxon>Bacteria</taxon>
        <taxon>Pseudomonadati</taxon>
        <taxon>Planctomycetota</taxon>
        <taxon>Planctomycetia</taxon>
        <taxon>Gemmatales</taxon>
        <taxon>Gemmataceae</taxon>
        <taxon>Fimbriiglobus</taxon>
    </lineage>
</organism>
<name>A0A225DQR3_9BACT</name>
<evidence type="ECO:0000313" key="2">
    <source>
        <dbReference type="EMBL" id="OWK38705.1"/>
    </source>
</evidence>
<feature type="chain" id="PRO_5011968362" evidence="1">
    <location>
        <begin position="21"/>
        <end position="290"/>
    </location>
</feature>
<evidence type="ECO:0000313" key="3">
    <source>
        <dbReference type="Proteomes" id="UP000214646"/>
    </source>
</evidence>
<protein>
    <submittedName>
        <fullName evidence="2">Uncharacterized protein</fullName>
    </submittedName>
</protein>
<comment type="caution">
    <text evidence="2">The sequence shown here is derived from an EMBL/GenBank/DDBJ whole genome shotgun (WGS) entry which is preliminary data.</text>
</comment>
<keyword evidence="3" id="KW-1185">Reference proteome</keyword>
<feature type="signal peptide" evidence="1">
    <location>
        <begin position="1"/>
        <end position="20"/>
    </location>
</feature>
<keyword evidence="1" id="KW-0732">Signal</keyword>
<dbReference type="OrthoDB" id="279175at2"/>
<dbReference type="EMBL" id="NIDE01000014">
    <property type="protein sequence ID" value="OWK38705.1"/>
    <property type="molecule type" value="Genomic_DNA"/>
</dbReference>
<evidence type="ECO:0000256" key="1">
    <source>
        <dbReference type="SAM" id="SignalP"/>
    </source>
</evidence>
<accession>A0A225DQR3</accession>
<gene>
    <name evidence="2" type="ORF">FRUB_07825</name>
</gene>
<dbReference type="Proteomes" id="UP000214646">
    <property type="component" value="Unassembled WGS sequence"/>
</dbReference>
<reference evidence="3" key="1">
    <citation type="submission" date="2017-06" db="EMBL/GenBank/DDBJ databases">
        <title>Genome analysis of Fimbriiglobus ruber SP5, the first member of the order Planctomycetales with confirmed chitinolytic capability.</title>
        <authorList>
            <person name="Ravin N.V."/>
            <person name="Rakitin A.L."/>
            <person name="Ivanova A.A."/>
            <person name="Beletsky A.V."/>
            <person name="Kulichevskaya I.S."/>
            <person name="Mardanov A.V."/>
            <person name="Dedysh S.N."/>
        </authorList>
    </citation>
    <scope>NUCLEOTIDE SEQUENCE [LARGE SCALE GENOMIC DNA]</scope>
    <source>
        <strain evidence="3">SP5</strain>
    </source>
</reference>
<dbReference type="RefSeq" id="WP_088258435.1">
    <property type="nucleotide sequence ID" value="NZ_NIDE01000014.1"/>
</dbReference>